<feature type="compositionally biased region" description="Basic and acidic residues" evidence="1">
    <location>
        <begin position="73"/>
        <end position="82"/>
    </location>
</feature>
<feature type="compositionally biased region" description="Basic and acidic residues" evidence="1">
    <location>
        <begin position="175"/>
        <end position="193"/>
    </location>
</feature>
<reference evidence="3" key="1">
    <citation type="submission" date="2016-10" db="EMBL/GenBank/DDBJ databases">
        <authorList>
            <person name="Varghese N."/>
            <person name="Submissions S."/>
        </authorList>
    </citation>
    <scope>NUCLEOTIDE SEQUENCE [LARGE SCALE GENOMIC DNA]</scope>
    <source>
        <strain evidence="3">DSM 44637</strain>
    </source>
</reference>
<dbReference type="AlphaFoldDB" id="A0A1I5ZCJ9"/>
<gene>
    <name evidence="2" type="ORF">SAMN05421854_114199</name>
</gene>
<sequence>MSRRPRAEPPSSVGRRKSRIVPGPRRFAEHRPAGASPAPARDPGLNRERSPRPTRSPGWQENPAGTPAGPHSPRHEPPEGTTRDIGAPDKPGFDGRRPKRFWEQLYRRHRGNAEIWGTRANPTLVEDTSDSTRAPRSIWPGMAGGSPRAGRLAGEQVRTGPRRLGAEAPNGPGGRSDRDRHRSGPAHPPERTLLRAGGGSDVSCCRPPRPTTRCAGPPPRPGKERSPAVQSLRAKTDAPRFQPTP</sequence>
<protein>
    <submittedName>
        <fullName evidence="2">Uncharacterized protein</fullName>
    </submittedName>
</protein>
<evidence type="ECO:0000313" key="2">
    <source>
        <dbReference type="EMBL" id="SFQ54088.1"/>
    </source>
</evidence>
<accession>A0A1I5ZCJ9</accession>
<evidence type="ECO:0000256" key="1">
    <source>
        <dbReference type="SAM" id="MobiDB-lite"/>
    </source>
</evidence>
<dbReference type="EMBL" id="FOWC01000014">
    <property type="protein sequence ID" value="SFQ54088.1"/>
    <property type="molecule type" value="Genomic_DNA"/>
</dbReference>
<feature type="region of interest" description="Disordered" evidence="1">
    <location>
        <begin position="117"/>
        <end position="245"/>
    </location>
</feature>
<proteinExistence type="predicted"/>
<name>A0A1I5ZCJ9_9PSEU</name>
<organism evidence="2 3">
    <name type="scientific">Amycolatopsis rubida</name>
    <dbReference type="NCBI Taxonomy" id="112413"/>
    <lineage>
        <taxon>Bacteria</taxon>
        <taxon>Bacillati</taxon>
        <taxon>Actinomycetota</taxon>
        <taxon>Actinomycetes</taxon>
        <taxon>Pseudonocardiales</taxon>
        <taxon>Pseudonocardiaceae</taxon>
        <taxon>Amycolatopsis</taxon>
    </lineage>
</organism>
<evidence type="ECO:0000313" key="3">
    <source>
        <dbReference type="Proteomes" id="UP000199137"/>
    </source>
</evidence>
<dbReference type="Proteomes" id="UP000199137">
    <property type="component" value="Unassembled WGS sequence"/>
</dbReference>
<feature type="region of interest" description="Disordered" evidence="1">
    <location>
        <begin position="1"/>
        <end position="99"/>
    </location>
</feature>